<reference evidence="1 2" key="1">
    <citation type="submission" date="2019-08" db="EMBL/GenBank/DDBJ databases">
        <title>Whole genome of Aphis craccivora.</title>
        <authorList>
            <person name="Voronova N.V."/>
            <person name="Shulinski R.S."/>
            <person name="Bandarenka Y.V."/>
            <person name="Zhorov D.G."/>
            <person name="Warner D."/>
        </authorList>
    </citation>
    <scope>NUCLEOTIDE SEQUENCE [LARGE SCALE GENOMIC DNA]</scope>
    <source>
        <strain evidence="1">180601</strain>
        <tissue evidence="1">Whole Body</tissue>
    </source>
</reference>
<protein>
    <submittedName>
        <fullName evidence="1">Uncharacterized protein</fullName>
    </submittedName>
</protein>
<dbReference type="AlphaFoldDB" id="A0A6G0ZE77"/>
<accession>A0A6G0ZE77</accession>
<sequence length="394" mass="44289">MKCLSYLIACIFFGIAAINVFDYILSSAFNAIGNEISKVSNTVNTEIDALVNMFSNVSNTVNARIDSMGNDILKMHKTVNTGIDTMGNEFSKVHNTVNTGIDAMANEFSKLPKFLSDVSCSDYVTGVVNNLIQCNPHAFITDTLDTEDIMIMDVCKYIPYIEIVSIALPLVADLATSPIQVICSVWVKDRLNLYSHLKGIDVYAGPSGTILINNDELFYNLSKLNDQHCGNDCDLDVYEFIKLDERDEVSTDTTWSPDNDRFKRGIIGKALSIPTKIIAKKFAIKIVRKFLMKNGVPSTLAFRGPRGLVSVKMTTKISYMIYNFIEKKRLDKNEDDVYDIFVLTKAVPTTFTEKYYANVSQPIHFGRVAAKNFQRELANKKSRQLQKLIQQHDN</sequence>
<dbReference type="EMBL" id="VUJU01000660">
    <property type="protein sequence ID" value="KAF0769033.1"/>
    <property type="molecule type" value="Genomic_DNA"/>
</dbReference>
<comment type="caution">
    <text evidence="1">The sequence shown here is derived from an EMBL/GenBank/DDBJ whole genome shotgun (WGS) entry which is preliminary data.</text>
</comment>
<organism evidence="1 2">
    <name type="scientific">Aphis craccivora</name>
    <name type="common">Cowpea aphid</name>
    <dbReference type="NCBI Taxonomy" id="307492"/>
    <lineage>
        <taxon>Eukaryota</taxon>
        <taxon>Metazoa</taxon>
        <taxon>Ecdysozoa</taxon>
        <taxon>Arthropoda</taxon>
        <taxon>Hexapoda</taxon>
        <taxon>Insecta</taxon>
        <taxon>Pterygota</taxon>
        <taxon>Neoptera</taxon>
        <taxon>Paraneoptera</taxon>
        <taxon>Hemiptera</taxon>
        <taxon>Sternorrhyncha</taxon>
        <taxon>Aphidomorpha</taxon>
        <taxon>Aphidoidea</taxon>
        <taxon>Aphididae</taxon>
        <taxon>Aphidini</taxon>
        <taxon>Aphis</taxon>
        <taxon>Aphis</taxon>
    </lineage>
</organism>
<gene>
    <name evidence="1" type="ORF">FWK35_00011606</name>
</gene>
<keyword evidence="2" id="KW-1185">Reference proteome</keyword>
<name>A0A6G0ZE77_APHCR</name>
<evidence type="ECO:0000313" key="2">
    <source>
        <dbReference type="Proteomes" id="UP000478052"/>
    </source>
</evidence>
<dbReference type="OrthoDB" id="6581873at2759"/>
<proteinExistence type="predicted"/>
<dbReference type="Proteomes" id="UP000478052">
    <property type="component" value="Unassembled WGS sequence"/>
</dbReference>
<evidence type="ECO:0000313" key="1">
    <source>
        <dbReference type="EMBL" id="KAF0769033.1"/>
    </source>
</evidence>